<dbReference type="AlphaFoldDB" id="A0A940MAE0"/>
<dbReference type="EMBL" id="JAGIQL010000019">
    <property type="protein sequence ID" value="MBP0457322.1"/>
    <property type="molecule type" value="Genomic_DNA"/>
</dbReference>
<dbReference type="GO" id="GO:0016747">
    <property type="term" value="F:acyltransferase activity, transferring groups other than amino-acyl groups"/>
    <property type="evidence" value="ECO:0007669"/>
    <property type="project" value="InterPro"/>
</dbReference>
<comment type="caution">
    <text evidence="2">The sequence shown here is derived from an EMBL/GenBank/DDBJ whole genome shotgun (WGS) entry which is preliminary data.</text>
</comment>
<proteinExistence type="predicted"/>
<sequence>MAFDASALPALMAERDGAVCGLLTYRVSERGLEVVSLDATVRWSGAGTALLAEAVRRARDAGAPRLWLVTSNDNLDALRFYQRRGLRIAAVSAGAVDAARELKPSIPLRGHHGIELHDEIVMEFDLSGPGAGAPLRAGRA</sequence>
<reference evidence="2" key="1">
    <citation type="submission" date="2021-03" db="EMBL/GenBank/DDBJ databases">
        <title>Whole genome sequence of Streptomyces bomunensis MMS17-BM035.</title>
        <authorList>
            <person name="Lee J.H."/>
        </authorList>
    </citation>
    <scope>NUCLEOTIDE SEQUENCE</scope>
    <source>
        <strain evidence="2">MMS17-BM035</strain>
    </source>
</reference>
<evidence type="ECO:0000259" key="1">
    <source>
        <dbReference type="PROSITE" id="PS51186"/>
    </source>
</evidence>
<gene>
    <name evidence="2" type="ORF">JFN87_07385</name>
</gene>
<name>A0A940MAE0_9ACTN</name>
<feature type="domain" description="N-acetyltransferase" evidence="1">
    <location>
        <begin position="1"/>
        <end position="107"/>
    </location>
</feature>
<dbReference type="SUPFAM" id="SSF55729">
    <property type="entry name" value="Acyl-CoA N-acyltransferases (Nat)"/>
    <property type="match status" value="1"/>
</dbReference>
<dbReference type="InterPro" id="IPR000182">
    <property type="entry name" value="GNAT_dom"/>
</dbReference>
<organism evidence="2 3">
    <name type="scientific">Streptomyces montanisoli</name>
    <dbReference type="NCBI Taxonomy" id="2798581"/>
    <lineage>
        <taxon>Bacteria</taxon>
        <taxon>Bacillati</taxon>
        <taxon>Actinomycetota</taxon>
        <taxon>Actinomycetes</taxon>
        <taxon>Kitasatosporales</taxon>
        <taxon>Streptomycetaceae</taxon>
        <taxon>Streptomyces</taxon>
    </lineage>
</organism>
<dbReference type="CDD" id="cd04301">
    <property type="entry name" value="NAT_SF"/>
    <property type="match status" value="1"/>
</dbReference>
<dbReference type="Pfam" id="PF00583">
    <property type="entry name" value="Acetyltransf_1"/>
    <property type="match status" value="1"/>
</dbReference>
<keyword evidence="3" id="KW-1185">Reference proteome</keyword>
<accession>A0A940MAE0</accession>
<dbReference type="Gene3D" id="3.40.630.30">
    <property type="match status" value="1"/>
</dbReference>
<evidence type="ECO:0000313" key="3">
    <source>
        <dbReference type="Proteomes" id="UP000670475"/>
    </source>
</evidence>
<dbReference type="InterPro" id="IPR016181">
    <property type="entry name" value="Acyl_CoA_acyltransferase"/>
</dbReference>
<dbReference type="RefSeq" id="WP_209339094.1">
    <property type="nucleotide sequence ID" value="NZ_JAGIQL010000019.1"/>
</dbReference>
<dbReference type="PROSITE" id="PS51186">
    <property type="entry name" value="GNAT"/>
    <property type="match status" value="1"/>
</dbReference>
<protein>
    <submittedName>
        <fullName evidence="2">GNAT family N-acetyltransferase</fullName>
    </submittedName>
</protein>
<dbReference type="Proteomes" id="UP000670475">
    <property type="component" value="Unassembled WGS sequence"/>
</dbReference>
<evidence type="ECO:0000313" key="2">
    <source>
        <dbReference type="EMBL" id="MBP0457322.1"/>
    </source>
</evidence>